<reference evidence="3 4" key="1">
    <citation type="submission" date="2012-02" db="EMBL/GenBank/DDBJ databases">
        <title>Complete genome sequence of Actinoplanes missouriensis 431 (= NBRC 102363).</title>
        <authorList>
            <person name="Ohnishi Y."/>
            <person name="Ishikawa J."/>
            <person name="Sekine M."/>
            <person name="Hosoyama A."/>
            <person name="Harada T."/>
            <person name="Narita H."/>
            <person name="Hata T."/>
            <person name="Konno Y."/>
            <person name="Tutikane K."/>
            <person name="Fujita N."/>
            <person name="Horinouchi S."/>
            <person name="Hayakawa M."/>
        </authorList>
    </citation>
    <scope>NUCLEOTIDE SEQUENCE [LARGE SCALE GENOMIC DNA]</scope>
    <source>
        <strain evidence="4">ATCC 14538 / DSM 43046 / CBS 188.64 / JCM 3121 / NBRC 102363 / NCIMB 12654 / NRRL B-3342 / UNCC 431</strain>
    </source>
</reference>
<feature type="region of interest" description="Disordered" evidence="1">
    <location>
        <begin position="56"/>
        <end position="81"/>
    </location>
</feature>
<evidence type="ECO:0000313" key="4">
    <source>
        <dbReference type="Proteomes" id="UP000007882"/>
    </source>
</evidence>
<evidence type="ECO:0000313" key="3">
    <source>
        <dbReference type="EMBL" id="BAL87649.1"/>
    </source>
</evidence>
<accession>I0H3R2</accession>
<dbReference type="EMBL" id="AP012319">
    <property type="protein sequence ID" value="BAL87649.1"/>
    <property type="molecule type" value="Genomic_DNA"/>
</dbReference>
<dbReference type="Proteomes" id="UP000007882">
    <property type="component" value="Chromosome"/>
</dbReference>
<proteinExistence type="predicted"/>
<dbReference type="KEGG" id="ams:AMIS_24290"/>
<keyword evidence="2" id="KW-0472">Membrane</keyword>
<sequence>MEIWDPLAGALVTQLINVMVAALCGVRFRRSDAADLADPTDPPDERWVEVRMSWCRGRSGEQPGPGECPGHDESGPDERPW</sequence>
<evidence type="ECO:0000256" key="2">
    <source>
        <dbReference type="SAM" id="Phobius"/>
    </source>
</evidence>
<keyword evidence="2" id="KW-0812">Transmembrane</keyword>
<protein>
    <submittedName>
        <fullName evidence="3">Uncharacterized protein</fullName>
    </submittedName>
</protein>
<keyword evidence="4" id="KW-1185">Reference proteome</keyword>
<dbReference type="PATRIC" id="fig|512565.3.peg.2428"/>
<keyword evidence="2" id="KW-1133">Transmembrane helix</keyword>
<gene>
    <name evidence="3" type="ordered locus">AMIS_24290</name>
</gene>
<name>I0H3R2_ACTM4</name>
<dbReference type="AlphaFoldDB" id="I0H3R2"/>
<feature type="compositionally biased region" description="Basic and acidic residues" evidence="1">
    <location>
        <begin position="69"/>
        <end position="81"/>
    </location>
</feature>
<dbReference type="STRING" id="512565.AMIS_24290"/>
<evidence type="ECO:0000256" key="1">
    <source>
        <dbReference type="SAM" id="MobiDB-lite"/>
    </source>
</evidence>
<dbReference type="RefSeq" id="WP_014442544.1">
    <property type="nucleotide sequence ID" value="NC_017093.1"/>
</dbReference>
<dbReference type="OrthoDB" id="9922726at2"/>
<organism evidence="3 4">
    <name type="scientific">Actinoplanes missouriensis (strain ATCC 14538 / DSM 43046 / CBS 188.64 / JCM 3121 / NBRC 102363 / NCIMB 12654 / NRRL B-3342 / UNCC 431)</name>
    <dbReference type="NCBI Taxonomy" id="512565"/>
    <lineage>
        <taxon>Bacteria</taxon>
        <taxon>Bacillati</taxon>
        <taxon>Actinomycetota</taxon>
        <taxon>Actinomycetes</taxon>
        <taxon>Micromonosporales</taxon>
        <taxon>Micromonosporaceae</taxon>
        <taxon>Actinoplanes</taxon>
    </lineage>
</organism>
<feature type="transmembrane region" description="Helical" evidence="2">
    <location>
        <begin position="6"/>
        <end position="26"/>
    </location>
</feature>
<dbReference type="HOGENOM" id="CLU_2566175_0_0_11"/>